<dbReference type="InterPro" id="IPR006656">
    <property type="entry name" value="Mopterin_OxRdtase"/>
</dbReference>
<dbReference type="SMART" id="SM00926">
    <property type="entry name" value="Molybdop_Fe4S4"/>
    <property type="match status" value="1"/>
</dbReference>
<keyword evidence="8" id="KW-1185">Reference proteome</keyword>
<dbReference type="InterPro" id="IPR006657">
    <property type="entry name" value="MoPterin_dinucl-bd_dom"/>
</dbReference>
<dbReference type="EMBL" id="JAUSTP010000027">
    <property type="protein sequence ID" value="MDQ0190937.1"/>
    <property type="molecule type" value="Genomic_DNA"/>
</dbReference>
<evidence type="ECO:0000256" key="5">
    <source>
        <dbReference type="ARBA" id="ARBA00023014"/>
    </source>
</evidence>
<dbReference type="Gene3D" id="3.40.50.740">
    <property type="match status" value="1"/>
</dbReference>
<comment type="cofactor">
    <cofactor evidence="1">
        <name>Mo-bis(molybdopterin guanine dinucleotide)</name>
        <dbReference type="ChEBI" id="CHEBI:60539"/>
    </cofactor>
</comment>
<keyword evidence="3" id="KW-0479">Metal-binding</keyword>
<evidence type="ECO:0000256" key="2">
    <source>
        <dbReference type="ARBA" id="ARBA00010312"/>
    </source>
</evidence>
<dbReference type="Pfam" id="PF00384">
    <property type="entry name" value="Molybdopterin"/>
    <property type="match status" value="1"/>
</dbReference>
<dbReference type="Pfam" id="PF04879">
    <property type="entry name" value="Molybdop_Fe4S4"/>
    <property type="match status" value="1"/>
</dbReference>
<keyword evidence="5" id="KW-0411">Iron-sulfur</keyword>
<dbReference type="Pfam" id="PF01568">
    <property type="entry name" value="Molydop_binding"/>
    <property type="match status" value="1"/>
</dbReference>
<evidence type="ECO:0000313" key="8">
    <source>
        <dbReference type="Proteomes" id="UP001232973"/>
    </source>
</evidence>
<name>A0ABT9XL44_9BACL</name>
<dbReference type="Gene3D" id="2.20.25.90">
    <property type="entry name" value="ADC-like domains"/>
    <property type="match status" value="1"/>
</dbReference>
<dbReference type="SUPFAM" id="SSF50692">
    <property type="entry name" value="ADC-like"/>
    <property type="match status" value="1"/>
</dbReference>
<comment type="similarity">
    <text evidence="2">Belongs to the prokaryotic molybdopterin-containing oxidoreductase family.</text>
</comment>
<dbReference type="InterPro" id="IPR050612">
    <property type="entry name" value="Prok_Mopterin_Oxidored"/>
</dbReference>
<dbReference type="PANTHER" id="PTHR43742">
    <property type="entry name" value="TRIMETHYLAMINE-N-OXIDE REDUCTASE"/>
    <property type="match status" value="1"/>
</dbReference>
<dbReference type="Gene3D" id="3.40.228.10">
    <property type="entry name" value="Dimethylsulfoxide Reductase, domain 2"/>
    <property type="match status" value="1"/>
</dbReference>
<sequence>MVRHVKTACPLDCWDTCSILAEVEDGRVVRLMGDPSHPITQGTICSRGRRLKDRLYAEDRIVHPLKRNQHGWERISWDQALDEIAHRMRETVASYGHHAILHAYDWGSGTVLKNLNQRFFYQLGGCTETVGSLCWDAGLEAQRYDFGEARSHSPEDLSNARAIVVWGRNLAVTNMHMVPYVKRAQAAGAKLIVVNPLPTDLDGRADLRIQPRPGTDGALALGVLKICRDHDWLDHRFLHSHSHGWPAFAAFLDTLDLTDVSRETDVSTADMTALAEIYGLQGPVSTLLGIGLQRHAGGGNAIRAIDALAAATGQIGVPGGGVNYANRAIKAYFDQQALSGRAGANVRAFFRGTQADEIISSDPPIQVMVVTRTNPVTQVPDTRRLVEAYQRIPCKVVIDQFMTPTAELADYFLPCTNVLEDEDFMFSTMWHGYVTYIEQAVQPRGEALPEWEIFARLADRLGFGDAMRRPLEEWLSAAMRPLEKHGISLETFREQGTIRLPLDDVPWADGKFLTPSGKFEFVSDVARQEGQKAHAEYIPPHEPFTSDASVDALHPLTLLTVHPRTSENSQHRDMPNVPEIPVVEISDELAKLRGLENGALAKLWNDQAEIMVKVRVVAGGHPWTVKMESGWWGQGVTTNHFTKTYQADFGRQTAQYDCTCEIAPTTR</sequence>
<evidence type="ECO:0000313" key="7">
    <source>
        <dbReference type="EMBL" id="MDQ0190937.1"/>
    </source>
</evidence>
<dbReference type="RefSeq" id="WP_274457185.1">
    <property type="nucleotide sequence ID" value="NZ_CP067097.1"/>
</dbReference>
<dbReference type="InterPro" id="IPR006963">
    <property type="entry name" value="Mopterin_OxRdtase_4Fe-4S_dom"/>
</dbReference>
<evidence type="ECO:0000256" key="4">
    <source>
        <dbReference type="ARBA" id="ARBA00023004"/>
    </source>
</evidence>
<organism evidence="7 8">
    <name type="scientific">Alicyclobacillus cycloheptanicus</name>
    <dbReference type="NCBI Taxonomy" id="1457"/>
    <lineage>
        <taxon>Bacteria</taxon>
        <taxon>Bacillati</taxon>
        <taxon>Bacillota</taxon>
        <taxon>Bacilli</taxon>
        <taxon>Bacillales</taxon>
        <taxon>Alicyclobacillaceae</taxon>
        <taxon>Alicyclobacillus</taxon>
    </lineage>
</organism>
<feature type="domain" description="4Fe-4S Mo/W bis-MGD-type" evidence="6">
    <location>
        <begin position="2"/>
        <end position="59"/>
    </location>
</feature>
<dbReference type="Proteomes" id="UP001232973">
    <property type="component" value="Unassembled WGS sequence"/>
</dbReference>
<evidence type="ECO:0000259" key="6">
    <source>
        <dbReference type="PROSITE" id="PS51669"/>
    </source>
</evidence>
<dbReference type="PROSITE" id="PS51669">
    <property type="entry name" value="4FE4S_MOW_BIS_MGD"/>
    <property type="match status" value="1"/>
</dbReference>
<dbReference type="CDD" id="cd02766">
    <property type="entry name" value="MopB_3"/>
    <property type="match status" value="1"/>
</dbReference>
<protein>
    <submittedName>
        <fullName evidence="7">Anaerobic selenocysteine-containing dehydrogenase</fullName>
    </submittedName>
</protein>
<dbReference type="InterPro" id="IPR009010">
    <property type="entry name" value="Asp_de-COase-like_dom_sf"/>
</dbReference>
<proteinExistence type="inferred from homology"/>
<reference evidence="7 8" key="1">
    <citation type="submission" date="2023-07" db="EMBL/GenBank/DDBJ databases">
        <title>Genomic Encyclopedia of Type Strains, Phase IV (KMG-IV): sequencing the most valuable type-strain genomes for metagenomic binning, comparative biology and taxonomic classification.</title>
        <authorList>
            <person name="Goeker M."/>
        </authorList>
    </citation>
    <scope>NUCLEOTIDE SEQUENCE [LARGE SCALE GENOMIC DNA]</scope>
    <source>
        <strain evidence="7 8">DSM 4006</strain>
    </source>
</reference>
<dbReference type="Gene3D" id="2.40.40.20">
    <property type="match status" value="1"/>
</dbReference>
<dbReference type="PANTHER" id="PTHR43742:SF6">
    <property type="entry name" value="OXIDOREDUCTASE YYAE-RELATED"/>
    <property type="match status" value="1"/>
</dbReference>
<keyword evidence="4" id="KW-0408">Iron</keyword>
<evidence type="ECO:0000256" key="3">
    <source>
        <dbReference type="ARBA" id="ARBA00022723"/>
    </source>
</evidence>
<evidence type="ECO:0000256" key="1">
    <source>
        <dbReference type="ARBA" id="ARBA00001942"/>
    </source>
</evidence>
<dbReference type="Gene3D" id="3.30.2070.10">
    <property type="entry name" value="Formate dehydrogenase/DMSO reductase"/>
    <property type="match status" value="1"/>
</dbReference>
<dbReference type="SUPFAM" id="SSF53706">
    <property type="entry name" value="Formate dehydrogenase/DMSO reductase, domains 1-3"/>
    <property type="match status" value="1"/>
</dbReference>
<accession>A0ABT9XL44</accession>
<gene>
    <name evidence="7" type="ORF">J2S03_002804</name>
</gene>
<comment type="caution">
    <text evidence="7">The sequence shown here is derived from an EMBL/GenBank/DDBJ whole genome shotgun (WGS) entry which is preliminary data.</text>
</comment>